<protein>
    <submittedName>
        <fullName evidence="5">Methyltransferase domain-containing protein</fullName>
    </submittedName>
</protein>
<evidence type="ECO:0000259" key="4">
    <source>
        <dbReference type="Pfam" id="PF13649"/>
    </source>
</evidence>
<dbReference type="GO" id="GO:0032259">
    <property type="term" value="P:methylation"/>
    <property type="evidence" value="ECO:0007669"/>
    <property type="project" value="UniProtKB-KW"/>
</dbReference>
<dbReference type="RefSeq" id="WP_160899604.1">
    <property type="nucleotide sequence ID" value="NZ_WMEX01000010.1"/>
</dbReference>
<dbReference type="PANTHER" id="PTHR43464:SF19">
    <property type="entry name" value="UBIQUINONE BIOSYNTHESIS O-METHYLTRANSFERASE, MITOCHONDRIAL"/>
    <property type="match status" value="1"/>
</dbReference>
<keyword evidence="3" id="KW-0949">S-adenosyl-L-methionine</keyword>
<keyword evidence="2" id="KW-0808">Transferase</keyword>
<keyword evidence="1 5" id="KW-0489">Methyltransferase</keyword>
<proteinExistence type="predicted"/>
<reference evidence="5 6" key="1">
    <citation type="submission" date="2019-11" db="EMBL/GenBank/DDBJ databases">
        <title>Genome sequences of 17 halophilic strains isolated from different environments.</title>
        <authorList>
            <person name="Furrow R.E."/>
        </authorList>
    </citation>
    <scope>NUCLEOTIDE SEQUENCE [LARGE SCALE GENOMIC DNA]</scope>
    <source>
        <strain evidence="5 6">22507_15_FS</strain>
    </source>
</reference>
<dbReference type="OrthoDB" id="7348755at2"/>
<dbReference type="AlphaFoldDB" id="A0A9X4YFB4"/>
<dbReference type="Proteomes" id="UP000460751">
    <property type="component" value="Unassembled WGS sequence"/>
</dbReference>
<dbReference type="EMBL" id="WMEX01000010">
    <property type="protein sequence ID" value="MYL28098.1"/>
    <property type="molecule type" value="Genomic_DNA"/>
</dbReference>
<gene>
    <name evidence="5" type="ORF">GLW01_15000</name>
</gene>
<evidence type="ECO:0000256" key="1">
    <source>
        <dbReference type="ARBA" id="ARBA00022603"/>
    </source>
</evidence>
<evidence type="ECO:0000256" key="2">
    <source>
        <dbReference type="ARBA" id="ARBA00022679"/>
    </source>
</evidence>
<feature type="domain" description="Methyltransferase" evidence="4">
    <location>
        <begin position="40"/>
        <end position="134"/>
    </location>
</feature>
<name>A0A9X4YFB4_9GAMM</name>
<comment type="caution">
    <text evidence="5">The sequence shown here is derived from an EMBL/GenBank/DDBJ whole genome shotgun (WGS) entry which is preliminary data.</text>
</comment>
<dbReference type="InterPro" id="IPR029063">
    <property type="entry name" value="SAM-dependent_MTases_sf"/>
</dbReference>
<dbReference type="CDD" id="cd02440">
    <property type="entry name" value="AdoMet_MTases"/>
    <property type="match status" value="1"/>
</dbReference>
<evidence type="ECO:0000313" key="5">
    <source>
        <dbReference type="EMBL" id="MYL28098.1"/>
    </source>
</evidence>
<sequence>MTDPYSEKALHFFNQYQQLSFEDVHQSWLAQLPQQPGSALDVGAGSGRDAAALAARGWRVLAVEPATELRQLGENATDHLAVEWCEDHLPELNHVRTLDHRFDLILVSAVWMHIPPSQRNTAFQVLTDLLSPGGLLVITLRHGPGDGERVFHETDRDELERLAESQSLASLPVADGNETDRMGRSEVAWETVVFQRP</sequence>
<dbReference type="Gene3D" id="3.40.50.150">
    <property type="entry name" value="Vaccinia Virus protein VP39"/>
    <property type="match status" value="1"/>
</dbReference>
<dbReference type="PANTHER" id="PTHR43464">
    <property type="entry name" value="METHYLTRANSFERASE"/>
    <property type="match status" value="1"/>
</dbReference>
<evidence type="ECO:0000313" key="6">
    <source>
        <dbReference type="Proteomes" id="UP000460751"/>
    </source>
</evidence>
<accession>A0A9X4YFB4</accession>
<evidence type="ECO:0000256" key="3">
    <source>
        <dbReference type="ARBA" id="ARBA00022691"/>
    </source>
</evidence>
<dbReference type="InterPro" id="IPR041698">
    <property type="entry name" value="Methyltransf_25"/>
</dbReference>
<organism evidence="5 6">
    <name type="scientific">Vreelandella halophila</name>
    <dbReference type="NCBI Taxonomy" id="86177"/>
    <lineage>
        <taxon>Bacteria</taxon>
        <taxon>Pseudomonadati</taxon>
        <taxon>Pseudomonadota</taxon>
        <taxon>Gammaproteobacteria</taxon>
        <taxon>Oceanospirillales</taxon>
        <taxon>Halomonadaceae</taxon>
        <taxon>Vreelandella</taxon>
    </lineage>
</organism>
<dbReference type="SUPFAM" id="SSF53335">
    <property type="entry name" value="S-adenosyl-L-methionine-dependent methyltransferases"/>
    <property type="match status" value="1"/>
</dbReference>
<keyword evidence="6" id="KW-1185">Reference proteome</keyword>
<dbReference type="Pfam" id="PF13649">
    <property type="entry name" value="Methyltransf_25"/>
    <property type="match status" value="1"/>
</dbReference>
<dbReference type="GO" id="GO:0008168">
    <property type="term" value="F:methyltransferase activity"/>
    <property type="evidence" value="ECO:0007669"/>
    <property type="project" value="UniProtKB-KW"/>
</dbReference>